<proteinExistence type="predicted"/>
<keyword evidence="1" id="KW-1133">Transmembrane helix</keyword>
<sequence length="119" mass="13859">LPGIGFGWLTTEIAIPVSFVFVVKFMLTVFNLCFPRLLIPQYSVRVIVYKLWPCKQRFDFPDRNKEQVNQRSRELKVHWTAVLTASKPSFLHDPLPPRCVLVRADTCLKFIYAKVPPRP</sequence>
<name>A0A0X3PJP0_SCHSO</name>
<accession>A0A0X3PJP0</accession>
<feature type="non-terminal residue" evidence="2">
    <location>
        <position position="1"/>
    </location>
</feature>
<gene>
    <name evidence="2" type="ORF">TR153325</name>
</gene>
<keyword evidence="1" id="KW-0472">Membrane</keyword>
<reference evidence="2" key="1">
    <citation type="submission" date="2016-01" db="EMBL/GenBank/DDBJ databases">
        <title>Reference transcriptome for the parasite Schistocephalus solidus: insights into the molecular evolution of parasitism.</title>
        <authorList>
            <person name="Hebert F.O."/>
            <person name="Grambauer S."/>
            <person name="Barber I."/>
            <person name="Landry C.R."/>
            <person name="Aubin-Horth N."/>
        </authorList>
    </citation>
    <scope>NUCLEOTIDE SEQUENCE</scope>
</reference>
<protein>
    <submittedName>
        <fullName evidence="2">Uncharacterized protein</fullName>
    </submittedName>
</protein>
<evidence type="ECO:0000256" key="1">
    <source>
        <dbReference type="SAM" id="Phobius"/>
    </source>
</evidence>
<keyword evidence="1" id="KW-0812">Transmembrane</keyword>
<organism evidence="2">
    <name type="scientific">Schistocephalus solidus</name>
    <name type="common">Tapeworm</name>
    <dbReference type="NCBI Taxonomy" id="70667"/>
    <lineage>
        <taxon>Eukaryota</taxon>
        <taxon>Metazoa</taxon>
        <taxon>Spiralia</taxon>
        <taxon>Lophotrochozoa</taxon>
        <taxon>Platyhelminthes</taxon>
        <taxon>Cestoda</taxon>
        <taxon>Eucestoda</taxon>
        <taxon>Diphyllobothriidea</taxon>
        <taxon>Diphyllobothriidae</taxon>
        <taxon>Schistocephalus</taxon>
    </lineage>
</organism>
<feature type="transmembrane region" description="Helical" evidence="1">
    <location>
        <begin position="13"/>
        <end position="34"/>
    </location>
</feature>
<evidence type="ECO:0000313" key="2">
    <source>
        <dbReference type="EMBL" id="JAP47446.1"/>
    </source>
</evidence>
<dbReference type="EMBL" id="GEEE01015779">
    <property type="protein sequence ID" value="JAP47446.1"/>
    <property type="molecule type" value="Transcribed_RNA"/>
</dbReference>
<dbReference type="AlphaFoldDB" id="A0A0X3PJP0"/>